<protein>
    <submittedName>
        <fullName evidence="1">DUF370 domain-containing protein</fullName>
    </submittedName>
</protein>
<dbReference type="NCBIfam" id="NF003315">
    <property type="entry name" value="PRK04323.1"/>
    <property type="match status" value="1"/>
</dbReference>
<dbReference type="EMBL" id="CP096649">
    <property type="protein sequence ID" value="UQK59629.1"/>
    <property type="molecule type" value="Genomic_DNA"/>
</dbReference>
<evidence type="ECO:0000313" key="2">
    <source>
        <dbReference type="Proteomes" id="UP000831151"/>
    </source>
</evidence>
<dbReference type="PANTHER" id="PTHR38449">
    <property type="entry name" value="REGULATORY PROTEIN TM_1690-RELATED"/>
    <property type="match status" value="1"/>
</dbReference>
<keyword evidence="2" id="KW-1185">Reference proteome</keyword>
<dbReference type="RefSeq" id="WP_019214657.1">
    <property type="nucleotide sequence ID" value="NZ_CP096649.1"/>
</dbReference>
<accession>A0A9E7DKQ1</accession>
<sequence length="79" mass="8670">MEYINVGFGNLINKHRVIAVVGPESAPIKRLIMENRDTIRLIDATCGKKTRSVIIMDNESIVLSTLATSTISERLNGGN</sequence>
<dbReference type="KEGG" id="fms:M1R53_03010"/>
<dbReference type="Pfam" id="PF04025">
    <property type="entry name" value="RemA-like"/>
    <property type="match status" value="1"/>
</dbReference>
<organism evidence="1 2">
    <name type="scientific">Fenollaria massiliensis</name>
    <dbReference type="NCBI Taxonomy" id="938288"/>
    <lineage>
        <taxon>Bacteria</taxon>
        <taxon>Bacillati</taxon>
        <taxon>Bacillota</taxon>
        <taxon>Clostridia</taxon>
        <taxon>Eubacteriales</taxon>
        <taxon>Fenollaria</taxon>
    </lineage>
</organism>
<gene>
    <name evidence="1" type="ORF">M1R53_03010</name>
</gene>
<reference evidence="1" key="1">
    <citation type="submission" date="2022-04" db="EMBL/GenBank/DDBJ databases">
        <title>Complete genome sequences of Ezakiella coagulans and Fenollaria massiliensis.</title>
        <authorList>
            <person name="France M.T."/>
            <person name="Clifford J."/>
            <person name="Narina S."/>
            <person name="Rutt L."/>
            <person name="Ravel J."/>
        </authorList>
    </citation>
    <scope>NUCLEOTIDE SEQUENCE</scope>
    <source>
        <strain evidence="1">C0061C2</strain>
    </source>
</reference>
<dbReference type="AlphaFoldDB" id="A0A9E7DKQ1"/>
<dbReference type="PANTHER" id="PTHR38449:SF1">
    <property type="entry name" value="REGULATORY PROTEIN SSL2874-RELATED"/>
    <property type="match status" value="1"/>
</dbReference>
<evidence type="ECO:0000313" key="1">
    <source>
        <dbReference type="EMBL" id="UQK59629.1"/>
    </source>
</evidence>
<dbReference type="Proteomes" id="UP000831151">
    <property type="component" value="Chromosome"/>
</dbReference>
<proteinExistence type="predicted"/>
<dbReference type="InterPro" id="IPR007169">
    <property type="entry name" value="RemA-like"/>
</dbReference>
<name>A0A9E7DKQ1_9FIRM</name>